<dbReference type="GO" id="GO:0016747">
    <property type="term" value="F:acyltransferase activity, transferring groups other than amino-acyl groups"/>
    <property type="evidence" value="ECO:0007669"/>
    <property type="project" value="InterPro"/>
</dbReference>
<dbReference type="SUPFAM" id="SSF55729">
    <property type="entry name" value="Acyl-CoA N-acyltransferases (Nat)"/>
    <property type="match status" value="1"/>
</dbReference>
<dbReference type="EMBL" id="DVKS01000123">
    <property type="protein sequence ID" value="HIT41871.1"/>
    <property type="molecule type" value="Genomic_DNA"/>
</dbReference>
<reference evidence="2" key="2">
    <citation type="journal article" date="2021" name="PeerJ">
        <title>Extensive microbial diversity within the chicken gut microbiome revealed by metagenomics and culture.</title>
        <authorList>
            <person name="Gilroy R."/>
            <person name="Ravi A."/>
            <person name="Getino M."/>
            <person name="Pursley I."/>
            <person name="Horton D.L."/>
            <person name="Alikhan N.F."/>
            <person name="Baker D."/>
            <person name="Gharbi K."/>
            <person name="Hall N."/>
            <person name="Watson M."/>
            <person name="Adriaenssens E.M."/>
            <person name="Foster-Nyarko E."/>
            <person name="Jarju S."/>
            <person name="Secka A."/>
            <person name="Antonio M."/>
            <person name="Oren A."/>
            <person name="Chaudhuri R.R."/>
            <person name="La Ragione R."/>
            <person name="Hildebrand F."/>
            <person name="Pallen M.J."/>
        </authorList>
    </citation>
    <scope>NUCLEOTIDE SEQUENCE</scope>
    <source>
        <strain evidence="2">CHK123-3438</strain>
    </source>
</reference>
<accession>A0A9D1GJ93</accession>
<evidence type="ECO:0000259" key="1">
    <source>
        <dbReference type="Pfam" id="PF00583"/>
    </source>
</evidence>
<dbReference type="AlphaFoldDB" id="A0A9D1GJ93"/>
<proteinExistence type="predicted"/>
<sequence length="197" mass="22070">MQIRRAKEEDYSRMLAVYERARQFMRDTGNPNQWKNTDPRPEAVLEGIRSGKAYVAVSEGKAVLEEEAVSDGMAASDGKEEESCGMDDSGEEILGAFYFAIEEDASYQEIFEGKWKNQEAYGVIHRVASSGSGKGFAAACFDWCREQCLASGCRNLRIDTHADNKVMQHVLEKNGFAYCGKIYLQDGAMRLAYQKCL</sequence>
<name>A0A9D1GJ93_9FIRM</name>
<protein>
    <submittedName>
        <fullName evidence="2">GNAT family N-acetyltransferase</fullName>
    </submittedName>
</protein>
<evidence type="ECO:0000313" key="2">
    <source>
        <dbReference type="EMBL" id="HIT41871.1"/>
    </source>
</evidence>
<dbReference type="Proteomes" id="UP000886860">
    <property type="component" value="Unassembled WGS sequence"/>
</dbReference>
<evidence type="ECO:0000313" key="3">
    <source>
        <dbReference type="Proteomes" id="UP000886860"/>
    </source>
</evidence>
<gene>
    <name evidence="2" type="ORF">IAB60_07235</name>
</gene>
<dbReference type="InterPro" id="IPR000182">
    <property type="entry name" value="GNAT_dom"/>
</dbReference>
<reference evidence="2" key="1">
    <citation type="submission" date="2020-10" db="EMBL/GenBank/DDBJ databases">
        <authorList>
            <person name="Gilroy R."/>
        </authorList>
    </citation>
    <scope>NUCLEOTIDE SEQUENCE</scope>
    <source>
        <strain evidence="2">CHK123-3438</strain>
    </source>
</reference>
<feature type="domain" description="N-acetyltransferase" evidence="1">
    <location>
        <begin position="80"/>
        <end position="176"/>
    </location>
</feature>
<dbReference type="Gene3D" id="3.40.630.30">
    <property type="match status" value="1"/>
</dbReference>
<organism evidence="2 3">
    <name type="scientific">Candidatus Caccovicinus merdipullorum</name>
    <dbReference type="NCBI Taxonomy" id="2840724"/>
    <lineage>
        <taxon>Bacteria</taxon>
        <taxon>Bacillati</taxon>
        <taxon>Bacillota</taxon>
        <taxon>Clostridia</taxon>
        <taxon>Eubacteriales</taxon>
        <taxon>Candidatus Caccovicinus</taxon>
    </lineage>
</organism>
<dbReference type="InterPro" id="IPR016181">
    <property type="entry name" value="Acyl_CoA_acyltransferase"/>
</dbReference>
<dbReference type="Pfam" id="PF00583">
    <property type="entry name" value="Acetyltransf_1"/>
    <property type="match status" value="1"/>
</dbReference>
<comment type="caution">
    <text evidence="2">The sequence shown here is derived from an EMBL/GenBank/DDBJ whole genome shotgun (WGS) entry which is preliminary data.</text>
</comment>